<feature type="compositionally biased region" description="Basic residues" evidence="1">
    <location>
        <begin position="105"/>
        <end position="116"/>
    </location>
</feature>
<sequence>MVTNMKKRKSSIGQNEPKAKSPKKDMSTDGPSPKNVKQKPIKTQMPKAKTPAKSKNPVKAVSAGVALGAKTKLTPPMKKTTKSNLNENAEQTQSKFEKRTPAKNLLKKNIKPKTPKPKVIQTEKSVEEPEESSDAEISDDEEQEEPVITQAKNKNAVKQVATKGKRNTNKRTSMKEKFAELRKKVEKGDKAAIKEVEEVIKKIEDRGELSRTSKRKLRAYRSILGGAKGKPAAAEKTPKTKKGAKKNQ</sequence>
<feature type="compositionally biased region" description="Acidic residues" evidence="1">
    <location>
        <begin position="128"/>
        <end position="145"/>
    </location>
</feature>
<evidence type="ECO:0000313" key="2">
    <source>
        <dbReference type="EMBL" id="KAK4885801.1"/>
    </source>
</evidence>
<evidence type="ECO:0000313" key="3">
    <source>
        <dbReference type="Proteomes" id="UP001353858"/>
    </source>
</evidence>
<feature type="compositionally biased region" description="Polar residues" evidence="1">
    <location>
        <begin position="83"/>
        <end position="94"/>
    </location>
</feature>
<feature type="compositionally biased region" description="Basic residues" evidence="1">
    <location>
        <begin position="239"/>
        <end position="248"/>
    </location>
</feature>
<dbReference type="AlphaFoldDB" id="A0AAN7PPE6"/>
<organism evidence="2 3">
    <name type="scientific">Aquatica leii</name>
    <dbReference type="NCBI Taxonomy" id="1421715"/>
    <lineage>
        <taxon>Eukaryota</taxon>
        <taxon>Metazoa</taxon>
        <taxon>Ecdysozoa</taxon>
        <taxon>Arthropoda</taxon>
        <taxon>Hexapoda</taxon>
        <taxon>Insecta</taxon>
        <taxon>Pterygota</taxon>
        <taxon>Neoptera</taxon>
        <taxon>Endopterygota</taxon>
        <taxon>Coleoptera</taxon>
        <taxon>Polyphaga</taxon>
        <taxon>Elateriformia</taxon>
        <taxon>Elateroidea</taxon>
        <taxon>Lampyridae</taxon>
        <taxon>Luciolinae</taxon>
        <taxon>Aquatica</taxon>
    </lineage>
</organism>
<feature type="region of interest" description="Disordered" evidence="1">
    <location>
        <begin position="1"/>
        <end position="177"/>
    </location>
</feature>
<gene>
    <name evidence="2" type="ORF">RN001_002072</name>
</gene>
<name>A0AAN7PPE6_9COLE</name>
<protein>
    <submittedName>
        <fullName evidence="2">Uncharacterized protein</fullName>
    </submittedName>
</protein>
<evidence type="ECO:0000256" key="1">
    <source>
        <dbReference type="SAM" id="MobiDB-lite"/>
    </source>
</evidence>
<proteinExistence type="predicted"/>
<accession>A0AAN7PPE6</accession>
<comment type="caution">
    <text evidence="2">The sequence shown here is derived from an EMBL/GenBank/DDBJ whole genome shotgun (WGS) entry which is preliminary data.</text>
</comment>
<reference evidence="3" key="1">
    <citation type="submission" date="2023-01" db="EMBL/GenBank/DDBJ databases">
        <title>Key to firefly adult light organ development and bioluminescence: homeobox transcription factors regulate luciferase expression and transportation to peroxisome.</title>
        <authorList>
            <person name="Fu X."/>
        </authorList>
    </citation>
    <scope>NUCLEOTIDE SEQUENCE [LARGE SCALE GENOMIC DNA]</scope>
</reference>
<dbReference type="EMBL" id="JARPUR010000001">
    <property type="protein sequence ID" value="KAK4885801.1"/>
    <property type="molecule type" value="Genomic_DNA"/>
</dbReference>
<feature type="region of interest" description="Disordered" evidence="1">
    <location>
        <begin position="220"/>
        <end position="248"/>
    </location>
</feature>
<keyword evidence="3" id="KW-1185">Reference proteome</keyword>
<feature type="compositionally biased region" description="Basic residues" evidence="1">
    <location>
        <begin position="1"/>
        <end position="10"/>
    </location>
</feature>
<feature type="compositionally biased region" description="Basic and acidic residues" evidence="1">
    <location>
        <begin position="17"/>
        <end position="27"/>
    </location>
</feature>
<dbReference type="Proteomes" id="UP001353858">
    <property type="component" value="Unassembled WGS sequence"/>
</dbReference>